<comment type="caution">
    <text evidence="2">The sequence shown here is derived from an EMBL/GenBank/DDBJ whole genome shotgun (WGS) entry which is preliminary data.</text>
</comment>
<accession>A0AAN7PCS2</accession>
<feature type="region of interest" description="Disordered" evidence="1">
    <location>
        <begin position="21"/>
        <end position="44"/>
    </location>
</feature>
<gene>
    <name evidence="2" type="ORF">RN001_005748</name>
</gene>
<dbReference type="Proteomes" id="UP001353858">
    <property type="component" value="Unassembled WGS sequence"/>
</dbReference>
<proteinExistence type="predicted"/>
<evidence type="ECO:0000313" key="2">
    <source>
        <dbReference type="EMBL" id="KAK4882429.1"/>
    </source>
</evidence>
<sequence>MENLAENELILKILMNTTYSELSDSGSSSSLSSSSDDGFAPPSKRKKLTRIENYVQHVVHRYSDDEFKSHFRMSPLTAYKIIDLLKDSQHILCHKDGRDKISAEKAFLVALWYLSNQETFRAV</sequence>
<keyword evidence="3" id="KW-1185">Reference proteome</keyword>
<organism evidence="2 3">
    <name type="scientific">Aquatica leii</name>
    <dbReference type="NCBI Taxonomy" id="1421715"/>
    <lineage>
        <taxon>Eukaryota</taxon>
        <taxon>Metazoa</taxon>
        <taxon>Ecdysozoa</taxon>
        <taxon>Arthropoda</taxon>
        <taxon>Hexapoda</taxon>
        <taxon>Insecta</taxon>
        <taxon>Pterygota</taxon>
        <taxon>Neoptera</taxon>
        <taxon>Endopterygota</taxon>
        <taxon>Coleoptera</taxon>
        <taxon>Polyphaga</taxon>
        <taxon>Elateriformia</taxon>
        <taxon>Elateroidea</taxon>
        <taxon>Lampyridae</taxon>
        <taxon>Luciolinae</taxon>
        <taxon>Aquatica</taxon>
    </lineage>
</organism>
<name>A0AAN7PCS2_9COLE</name>
<feature type="compositionally biased region" description="Low complexity" evidence="1">
    <location>
        <begin position="22"/>
        <end position="38"/>
    </location>
</feature>
<reference evidence="3" key="1">
    <citation type="submission" date="2023-01" db="EMBL/GenBank/DDBJ databases">
        <title>Key to firefly adult light organ development and bioluminescence: homeobox transcription factors regulate luciferase expression and transportation to peroxisome.</title>
        <authorList>
            <person name="Fu X."/>
        </authorList>
    </citation>
    <scope>NUCLEOTIDE SEQUENCE [LARGE SCALE GENOMIC DNA]</scope>
</reference>
<protein>
    <submittedName>
        <fullName evidence="2">Uncharacterized protein</fullName>
    </submittedName>
</protein>
<evidence type="ECO:0000313" key="3">
    <source>
        <dbReference type="Proteomes" id="UP001353858"/>
    </source>
</evidence>
<evidence type="ECO:0000256" key="1">
    <source>
        <dbReference type="SAM" id="MobiDB-lite"/>
    </source>
</evidence>
<dbReference type="EMBL" id="JARPUR010000002">
    <property type="protein sequence ID" value="KAK4882429.1"/>
    <property type="molecule type" value="Genomic_DNA"/>
</dbReference>
<dbReference type="AlphaFoldDB" id="A0AAN7PCS2"/>